<dbReference type="RefSeq" id="XP_013259707.1">
    <property type="nucleotide sequence ID" value="XM_013404253.1"/>
</dbReference>
<sequence length="186" mass="19518">MSPFQPPTWALPTLTALIGSGGFIVGIYSFLSPVQAARVYGVDLPMLSQTVHETKHSTKESVLADQSQPNNILHHVAYIYAHGIRNFSTGLSILGLTAFWQFSPYCRTSAVASSTVQKSLGIVILAGALTPVADALVTGHVAGNGSEANGVGRKAARVHASRESTLCLDGVNGVTLEVDECSPNSL</sequence>
<gene>
    <name evidence="1" type="ORF">A1O9_07307</name>
</gene>
<accession>A0A072PBH3</accession>
<keyword evidence="2" id="KW-1185">Reference proteome</keyword>
<dbReference type="Proteomes" id="UP000027920">
    <property type="component" value="Unassembled WGS sequence"/>
</dbReference>
<evidence type="ECO:0000313" key="2">
    <source>
        <dbReference type="Proteomes" id="UP000027920"/>
    </source>
</evidence>
<dbReference type="OrthoDB" id="5316097at2759"/>
<dbReference type="VEuPathDB" id="FungiDB:A1O9_07307"/>
<organism evidence="1 2">
    <name type="scientific">Exophiala aquamarina CBS 119918</name>
    <dbReference type="NCBI Taxonomy" id="1182545"/>
    <lineage>
        <taxon>Eukaryota</taxon>
        <taxon>Fungi</taxon>
        <taxon>Dikarya</taxon>
        <taxon>Ascomycota</taxon>
        <taxon>Pezizomycotina</taxon>
        <taxon>Eurotiomycetes</taxon>
        <taxon>Chaetothyriomycetidae</taxon>
        <taxon>Chaetothyriales</taxon>
        <taxon>Herpotrichiellaceae</taxon>
        <taxon>Exophiala</taxon>
    </lineage>
</organism>
<dbReference type="GeneID" id="25282221"/>
<dbReference type="Pfam" id="PF14087">
    <property type="entry name" value="DUF4267"/>
    <property type="match status" value="1"/>
</dbReference>
<dbReference type="InterPro" id="IPR025363">
    <property type="entry name" value="DUF4267"/>
</dbReference>
<protein>
    <submittedName>
        <fullName evidence="1">Uncharacterized protein</fullName>
    </submittedName>
</protein>
<name>A0A072PBH3_9EURO</name>
<reference evidence="1 2" key="1">
    <citation type="submission" date="2013-03" db="EMBL/GenBank/DDBJ databases">
        <title>The Genome Sequence of Exophiala aquamarina CBS 119918.</title>
        <authorList>
            <consortium name="The Broad Institute Genomics Platform"/>
            <person name="Cuomo C."/>
            <person name="de Hoog S."/>
            <person name="Gorbushina A."/>
            <person name="Walker B."/>
            <person name="Young S.K."/>
            <person name="Zeng Q."/>
            <person name="Gargeya S."/>
            <person name="Fitzgerald M."/>
            <person name="Haas B."/>
            <person name="Abouelleil A."/>
            <person name="Allen A.W."/>
            <person name="Alvarado L."/>
            <person name="Arachchi H.M."/>
            <person name="Berlin A.M."/>
            <person name="Chapman S.B."/>
            <person name="Gainer-Dewar J."/>
            <person name="Goldberg J."/>
            <person name="Griggs A."/>
            <person name="Gujja S."/>
            <person name="Hansen M."/>
            <person name="Howarth C."/>
            <person name="Imamovic A."/>
            <person name="Ireland A."/>
            <person name="Larimer J."/>
            <person name="McCowan C."/>
            <person name="Murphy C."/>
            <person name="Pearson M."/>
            <person name="Poon T.W."/>
            <person name="Priest M."/>
            <person name="Roberts A."/>
            <person name="Saif S."/>
            <person name="Shea T."/>
            <person name="Sisk P."/>
            <person name="Sykes S."/>
            <person name="Wortman J."/>
            <person name="Nusbaum C."/>
            <person name="Birren B."/>
        </authorList>
    </citation>
    <scope>NUCLEOTIDE SEQUENCE [LARGE SCALE GENOMIC DNA]</scope>
    <source>
        <strain evidence="1 2">CBS 119918</strain>
    </source>
</reference>
<dbReference type="AlphaFoldDB" id="A0A072PBH3"/>
<evidence type="ECO:0000313" key="1">
    <source>
        <dbReference type="EMBL" id="KEF57117.1"/>
    </source>
</evidence>
<comment type="caution">
    <text evidence="1">The sequence shown here is derived from an EMBL/GenBank/DDBJ whole genome shotgun (WGS) entry which is preliminary data.</text>
</comment>
<dbReference type="HOGENOM" id="CLU_132746_0_0_1"/>
<proteinExistence type="predicted"/>
<dbReference type="EMBL" id="AMGV01000005">
    <property type="protein sequence ID" value="KEF57117.1"/>
    <property type="molecule type" value="Genomic_DNA"/>
</dbReference>